<evidence type="ECO:0000256" key="1">
    <source>
        <dbReference type="ARBA" id="ARBA00004613"/>
    </source>
</evidence>
<accession>A0A6J5VRH3</accession>
<dbReference type="EMBL" id="CAEKDK010000008">
    <property type="protein sequence ID" value="CAB4290551.1"/>
    <property type="molecule type" value="Genomic_DNA"/>
</dbReference>
<evidence type="ECO:0008006" key="9">
    <source>
        <dbReference type="Google" id="ProtNLM"/>
    </source>
</evidence>
<evidence type="ECO:0000256" key="2">
    <source>
        <dbReference type="ARBA" id="ARBA00022525"/>
    </source>
</evidence>
<evidence type="ECO:0000313" key="7">
    <source>
        <dbReference type="EMBL" id="CAB4290551.1"/>
    </source>
</evidence>
<dbReference type="PANTHER" id="PTHR32093:SF128">
    <property type="entry name" value="LEUCINE-RICH REPEAT-CONTAINING N-TERMINAL PLANT-TYPE DOMAIN-CONTAINING PROTEIN"/>
    <property type="match status" value="1"/>
</dbReference>
<dbReference type="GO" id="GO:0005576">
    <property type="term" value="C:extracellular region"/>
    <property type="evidence" value="ECO:0007669"/>
    <property type="project" value="UniProtKB-SubCell"/>
</dbReference>
<sequence>MGSFFLLINRFLHALLIIILPCFCTSVICTNFESPAQLSSLLPPLPPLPLVPALPPIIPELLNFTDQRLALVYPIINAFKNTITSDPLGITQTWVGSDICTYKGFYCDNPPDNKSAVALASLDFNGFQLTAPSIDGFIDQLPDLALFHANSNNFSGIISPKIANLKYLYELDISNNNFFGTFPTAVLTMNSLSFLDIRFNSFTGSVPPQIFKKTLDVLFINNNKFILKLPDNLGATPARYLTLANNKFTGSIPKSIGSASSTLIEALLMNNLITGCIPYELGFLKDATLFDAGNNQLTGPLPCSLGCLEKIEQLNFAGNLLYGTVPEVVCELGNLANLSLSNNYFTMVGPICRKLIKSGVLDLRKNCIRDLADQRSVEECASFSSHPRSCLHPESFSVMPCKAPPKSKGHLDSYAAPSRHRLM</sequence>
<organism evidence="7 8">
    <name type="scientific">Prunus armeniaca</name>
    <name type="common">Apricot</name>
    <name type="synonym">Armeniaca vulgaris</name>
    <dbReference type="NCBI Taxonomy" id="36596"/>
    <lineage>
        <taxon>Eukaryota</taxon>
        <taxon>Viridiplantae</taxon>
        <taxon>Streptophyta</taxon>
        <taxon>Embryophyta</taxon>
        <taxon>Tracheophyta</taxon>
        <taxon>Spermatophyta</taxon>
        <taxon>Magnoliopsida</taxon>
        <taxon>eudicotyledons</taxon>
        <taxon>Gunneridae</taxon>
        <taxon>Pentapetalae</taxon>
        <taxon>rosids</taxon>
        <taxon>fabids</taxon>
        <taxon>Rosales</taxon>
        <taxon>Rosaceae</taxon>
        <taxon>Amygdaloideae</taxon>
        <taxon>Amygdaleae</taxon>
        <taxon>Prunus</taxon>
    </lineage>
</organism>
<protein>
    <recommendedName>
        <fullName evidence="9">Leucine-rich repeat-containing N-terminal plant-type domain-containing protein</fullName>
    </recommendedName>
</protein>
<keyword evidence="2" id="KW-0964">Secreted</keyword>
<dbReference type="InterPro" id="IPR032675">
    <property type="entry name" value="LRR_dom_sf"/>
</dbReference>
<evidence type="ECO:0000256" key="3">
    <source>
        <dbReference type="ARBA" id="ARBA00022614"/>
    </source>
</evidence>
<gene>
    <name evidence="7" type="ORF">CURHAP_LOCUS50629</name>
</gene>
<feature type="region of interest" description="Disordered" evidence="6">
    <location>
        <begin position="403"/>
        <end position="423"/>
    </location>
</feature>
<evidence type="ECO:0000256" key="6">
    <source>
        <dbReference type="SAM" id="MobiDB-lite"/>
    </source>
</evidence>
<keyword evidence="4" id="KW-0732">Signal</keyword>
<evidence type="ECO:0000256" key="5">
    <source>
        <dbReference type="ARBA" id="ARBA00022737"/>
    </source>
</evidence>
<proteinExistence type="predicted"/>
<dbReference type="SUPFAM" id="SSF52058">
    <property type="entry name" value="L domain-like"/>
    <property type="match status" value="1"/>
</dbReference>
<dbReference type="InterPro" id="IPR001611">
    <property type="entry name" value="Leu-rich_rpt"/>
</dbReference>
<comment type="subcellular location">
    <subcellularLocation>
        <location evidence="1">Secreted</location>
    </subcellularLocation>
</comment>
<keyword evidence="3" id="KW-0433">Leucine-rich repeat</keyword>
<dbReference type="Gene3D" id="3.80.10.10">
    <property type="entry name" value="Ribonuclease Inhibitor"/>
    <property type="match status" value="2"/>
</dbReference>
<dbReference type="InterPro" id="IPR051582">
    <property type="entry name" value="LRR_extensin-like_regulator"/>
</dbReference>
<dbReference type="AlphaFoldDB" id="A0A6J5VRH3"/>
<keyword evidence="5" id="KW-0677">Repeat</keyword>
<reference evidence="7 8" key="1">
    <citation type="submission" date="2020-05" db="EMBL/GenBank/DDBJ databases">
        <authorList>
            <person name="Campoy J."/>
            <person name="Schneeberger K."/>
            <person name="Spophaly S."/>
        </authorList>
    </citation>
    <scope>NUCLEOTIDE SEQUENCE [LARGE SCALE GENOMIC DNA]</scope>
    <source>
        <strain evidence="7">PruArmRojPasFocal</strain>
    </source>
</reference>
<dbReference type="Pfam" id="PF00560">
    <property type="entry name" value="LRR_1"/>
    <property type="match status" value="3"/>
</dbReference>
<evidence type="ECO:0000313" key="8">
    <source>
        <dbReference type="Proteomes" id="UP000507222"/>
    </source>
</evidence>
<dbReference type="PANTHER" id="PTHR32093">
    <property type="entry name" value="LEUCINE-RICH REPEAT EXTENSIN-LIKE PROTEIN 3-RELATED"/>
    <property type="match status" value="1"/>
</dbReference>
<dbReference type="Proteomes" id="UP000507222">
    <property type="component" value="Unassembled WGS sequence"/>
</dbReference>
<evidence type="ECO:0000256" key="4">
    <source>
        <dbReference type="ARBA" id="ARBA00022729"/>
    </source>
</evidence>
<name>A0A6J5VRH3_PRUAR</name>